<name>A0A3T0N1K0_9RHOB</name>
<dbReference type="InterPro" id="IPR006521">
    <property type="entry name" value="Tail_protein_I"/>
</dbReference>
<evidence type="ECO:0000313" key="2">
    <source>
        <dbReference type="Proteomes" id="UP000283063"/>
    </source>
</evidence>
<protein>
    <submittedName>
        <fullName evidence="1">Phage tail protein I</fullName>
    </submittedName>
</protein>
<proteinExistence type="predicted"/>
<sequence length="246" mass="26540">MSDLPTILPPNSTALERALEQAIGKSKPDLTAVATLMNPDTCPAPLLGWLAWAFSVDVWGAAWSEAEKRDTIRQSIAVHRVKGTRGAVRRVLASLGFRTDISEWFEYGGAAHTFRVDAFGDDILGAGLQIDQALFATLSRVLDNVKPASAHYELRIGQSVGATVALRTGARSTQHLIVASDPIPRPSELVSAVSLRASIRMTRRSEDTHDPAARANTLSTGLCLRSALRPKSLSRVTHLITERAVA</sequence>
<dbReference type="NCBIfam" id="TIGR01634">
    <property type="entry name" value="tail_P2_I"/>
    <property type="match status" value="1"/>
</dbReference>
<keyword evidence="2" id="KW-1185">Reference proteome</keyword>
<dbReference type="EMBL" id="CP033219">
    <property type="protein sequence ID" value="AZV77885.1"/>
    <property type="molecule type" value="Genomic_DNA"/>
</dbReference>
<reference evidence="1 2" key="1">
    <citation type="submission" date="2018-10" db="EMBL/GenBank/DDBJ databases">
        <title>Parasedimentitalea marina sp. nov., a psychrophilic bacterium isolated from deep seawater of the New Britain Trench.</title>
        <authorList>
            <person name="Cao J."/>
        </authorList>
    </citation>
    <scope>NUCLEOTIDE SEQUENCE [LARGE SCALE GENOMIC DNA]</scope>
    <source>
        <strain evidence="1 2">W43</strain>
    </source>
</reference>
<accession>A0A3T0N1K0</accession>
<dbReference type="Pfam" id="PF09684">
    <property type="entry name" value="Tail_P2_I"/>
    <property type="match status" value="1"/>
</dbReference>
<dbReference type="Proteomes" id="UP000283063">
    <property type="component" value="Chromosome"/>
</dbReference>
<evidence type="ECO:0000313" key="1">
    <source>
        <dbReference type="EMBL" id="AZV77885.1"/>
    </source>
</evidence>
<dbReference type="OrthoDB" id="90759at2"/>
<gene>
    <name evidence="1" type="ORF">EBB79_08240</name>
</gene>
<dbReference type="AlphaFoldDB" id="A0A3T0N1K0"/>
<dbReference type="KEGG" id="sedi:EBB79_08240"/>
<organism evidence="1 2">
    <name type="scientific">Parasedimentitalea marina</name>
    <dbReference type="NCBI Taxonomy" id="2483033"/>
    <lineage>
        <taxon>Bacteria</taxon>
        <taxon>Pseudomonadati</taxon>
        <taxon>Pseudomonadota</taxon>
        <taxon>Alphaproteobacteria</taxon>
        <taxon>Rhodobacterales</taxon>
        <taxon>Paracoccaceae</taxon>
        <taxon>Parasedimentitalea</taxon>
    </lineage>
</organism>
<dbReference type="RefSeq" id="WP_127748446.1">
    <property type="nucleotide sequence ID" value="NZ_CP033219.1"/>
</dbReference>